<evidence type="ECO:0000259" key="5">
    <source>
        <dbReference type="Pfam" id="PF24778"/>
    </source>
</evidence>
<dbReference type="InterPro" id="IPR054089">
    <property type="entry name" value="Cep192-like_D3"/>
</dbReference>
<accession>A0A6P7MXD6</accession>
<dbReference type="Proteomes" id="UP000515150">
    <property type="component" value="Chromosome 7"/>
</dbReference>
<feature type="region of interest" description="Disordered" evidence="2">
    <location>
        <begin position="1146"/>
        <end position="1200"/>
    </location>
</feature>
<feature type="domain" description="CFAP74 third Ig-like" evidence="5">
    <location>
        <begin position="823"/>
        <end position="935"/>
    </location>
</feature>
<evidence type="ECO:0000256" key="1">
    <source>
        <dbReference type="SAM" id="Coils"/>
    </source>
</evidence>
<evidence type="ECO:0000259" key="4">
    <source>
        <dbReference type="Pfam" id="PF24770"/>
    </source>
</evidence>
<feature type="coiled-coil region" evidence="1">
    <location>
        <begin position="106"/>
        <end position="140"/>
    </location>
</feature>
<dbReference type="CTD" id="85452"/>
<dbReference type="PANTHER" id="PTHR22538:SF0">
    <property type="entry name" value="CILIA- AND FLAGELLA-ASSOCIATED PROTEIN 74"/>
    <property type="match status" value="1"/>
</dbReference>
<feature type="region of interest" description="Disordered" evidence="2">
    <location>
        <begin position="61"/>
        <end position="82"/>
    </location>
</feature>
<keyword evidence="1" id="KW-0175">Coiled coil</keyword>
<feature type="region of interest" description="Disordered" evidence="2">
    <location>
        <begin position="235"/>
        <end position="260"/>
    </location>
</feature>
<keyword evidence="8 9" id="KW-0282">Flagellum</keyword>
<name>A0A6P7MXD6_BETSP</name>
<sequence length="1657" mass="184433">MDEDDRESPCGALSDSCGLPGLHLSTLGDSEDEGLNQETVIDEEPTFSPYLEWLEELEKQDDGDGDLAVAADKGKKPSYSETSRRIKLGQNLDQLDHFHRQKEHDVLKARENLNLCRQNIESLMAQRDNAEKEIDQQKAADNSVAVFRLRAKHRQLCQQLQVEEDLEGHIITELKQQELELNKVEVEIGRFSSLRQELEEEGQAFQVLKAQKAATRLQQERKASKRLQLRMQHLKDNQTSMAENKESEDQKKLEQSQANRKVAVRYLKETMKRMQQQEAEKEQQTRELLEKRMQAIKSLKSNIEATQESLRVRQSRVNANAQKTKQQQSEMRQSLQAQGINSTKHMYQQKQLERLKQQQAEFEEKQKSNRVAIVAKILQEEQLLKTRKSQQVLLPKPPVTDKFLSLERAREKLWHSLNPSPPSFTEERIIQYREFSDISATSSTSFDIEDLEEATLQEVDHQSFPDSLAEPEFSGLWEQNSKKLLDERNTLNLRGINQEEPAVQSGKIHKSTKKAHGTELAGAPFISKPGVILFKDFEVGKMYKKKIVLTNTSHVTNYCKLLGLSAQLKDFISIKFKPLGSLATGMSCDLQAVFQPMINEDLEGEIQFASAVGPFSVPVRCTTMKCELQVDSQFIDFGSHVVGQTISRTITLTNKGALATLFSLDTSTRLSPETSHVQMPSQISANTCQKTKSQSTNSDYKSSASVNVGDLQPEQETQPLSEELEHQQPVSEASAADPGAITDGCTLINVDAQVDESSSDSNDLTLGNVREGEIGPFQSINLEVFFTPTIPGEARLTFQIKCSNISSKPILIQVRGVAVSIPVWVVQPNIDLKICMFDFVYQDVITMQSRASTALRLTFEVCPEMRKHMEVLPKTGFIQAGSSFKAQLKFSPRHSLSKDAKRFFDSDTGVLEFPMTVHVAGQVQPVHFTVHAVVTSSDMQFDPTDVDFGYCSIYQSVKSTVRLTNLSLLPQDFGFLGVPEFIEVQPNDGFGTLLPKESLEIDLIFSANKAKKYSFQLCCKSGINRDLLLSCRAVGVRPPLKLSHSLIQFGGTAVGDKCTAILHLINQETQCNHFKQAVPPVGKDAMTPRLFSFAPPEGSDISIAPSAGRLLPGERCVVQVMFRPRLLEQEIKEEAMRLLHQACEKEVERNGHTEQETEIEIPLKSSKKKASMNQKDAHLSDDSKTDKLPESPHPDSILPGSEAYEKARASLLYSFSQRYSEYVVPCFISDGDPPENDRQAQPLWSPSNTLYLKLQCLAVQPPLVVLSNNGRSVIDFQQVVVGMKIVRKCTIQNISRESLDLSSSVLNMNGPFSLLNALRCIRPGEKHTLVLSFSPSQDKKYRETLEVCSKKMTLALTLRGEGVMPAVTLSPPGGVLDFGYVLKNESVSQVLKLQNNSVVSVDFKVLLASLCAPTPQDEADRVTLLLGGYIDSKVQTTVGTQNYSGLCVFSVMPIEGSIPPGQSQDITVTFQPDHPSVNYSDRLTVELINKNKVFEVNVKGAVPLHSMYLYGGDILTVPIESLLPSLMTSQAQLTETEAMGKPSIPVLVTLQACYSGGAIRPAVRELHVGCIRSTLAGKKGGEFYWDSGVPIHLQGFNVEPTKGMIEAGEKCTITITWTPQRGYKPCEVVEASVPLTLKGDEVNVYRVTLTALVSISG</sequence>
<feature type="region of interest" description="Disordered" evidence="2">
    <location>
        <begin position="1"/>
        <end position="39"/>
    </location>
</feature>
<evidence type="ECO:0000313" key="9">
    <source>
        <dbReference type="RefSeq" id="XP_029010864.1"/>
    </source>
</evidence>
<keyword evidence="7" id="KW-1185">Reference proteome</keyword>
<evidence type="ECO:0000313" key="7">
    <source>
        <dbReference type="Proteomes" id="UP000515150"/>
    </source>
</evidence>
<dbReference type="Pfam" id="PF24798">
    <property type="entry name" value="Ig-CFAP74_4th"/>
    <property type="match status" value="1"/>
</dbReference>
<dbReference type="Pfam" id="PF24778">
    <property type="entry name" value="Ig-CFAP74_3rd"/>
    <property type="match status" value="1"/>
</dbReference>
<feature type="compositionally biased region" description="Acidic residues" evidence="2">
    <location>
        <begin position="29"/>
        <end position="39"/>
    </location>
</feature>
<feature type="domain" description="CFAP74 second Ig-like" evidence="4">
    <location>
        <begin position="628"/>
        <end position="820"/>
    </location>
</feature>
<dbReference type="RefSeq" id="XP_029010863.1">
    <property type="nucleotide sequence ID" value="XM_029155030.3"/>
</dbReference>
<dbReference type="Gene3D" id="2.60.40.10">
    <property type="entry name" value="Immunoglobulins"/>
    <property type="match status" value="5"/>
</dbReference>
<dbReference type="Pfam" id="PF22067">
    <property type="entry name" value="Cep192_D3"/>
    <property type="match status" value="1"/>
</dbReference>
<evidence type="ECO:0000313" key="11">
    <source>
        <dbReference type="RefSeq" id="XP_029010866.1"/>
    </source>
</evidence>
<evidence type="ECO:0000259" key="3">
    <source>
        <dbReference type="Pfam" id="PF22067"/>
    </source>
</evidence>
<evidence type="ECO:0000259" key="6">
    <source>
        <dbReference type="Pfam" id="PF24798"/>
    </source>
</evidence>
<proteinExistence type="predicted"/>
<dbReference type="InterPro" id="IPR056310">
    <property type="entry name" value="Ig-CFAP74_4th"/>
</dbReference>
<dbReference type="OrthoDB" id="545169at2759"/>
<keyword evidence="8 9" id="KW-0966">Cell projection</keyword>
<feature type="compositionally biased region" description="Polar residues" evidence="2">
    <location>
        <begin position="672"/>
        <end position="706"/>
    </location>
</feature>
<feature type="domain" description="Cep192-like" evidence="3">
    <location>
        <begin position="1409"/>
        <end position="1502"/>
    </location>
</feature>
<evidence type="ECO:0000256" key="2">
    <source>
        <dbReference type="SAM" id="MobiDB-lite"/>
    </source>
</evidence>
<dbReference type="RefSeq" id="XP_029010864.1">
    <property type="nucleotide sequence ID" value="XM_029155031.3"/>
</dbReference>
<dbReference type="InterPro" id="IPR056306">
    <property type="entry name" value="Ig-CFAP74_2nd"/>
</dbReference>
<keyword evidence="8 9" id="KW-0969">Cilium</keyword>
<dbReference type="Pfam" id="PF24771">
    <property type="entry name" value="Ig_CFAP74_1st"/>
    <property type="match status" value="1"/>
</dbReference>
<evidence type="ECO:0000313" key="8">
    <source>
        <dbReference type="RefSeq" id="XP_029010863.1"/>
    </source>
</evidence>
<dbReference type="RefSeq" id="XP_029010865.1">
    <property type="nucleotide sequence ID" value="XM_029155032.3"/>
</dbReference>
<dbReference type="PANTHER" id="PTHR22538">
    <property type="entry name" value="CILIA- AND FLAGELLA-ASSOCIATED PROTEIN 74"/>
    <property type="match status" value="1"/>
</dbReference>
<dbReference type="KEGG" id="bspl:114858176"/>
<dbReference type="RefSeq" id="XP_029010866.1">
    <property type="nucleotide sequence ID" value="XM_029155033.3"/>
</dbReference>
<feature type="compositionally biased region" description="Basic and acidic residues" evidence="2">
    <location>
        <begin position="1175"/>
        <end position="1193"/>
    </location>
</feature>
<feature type="region of interest" description="Disordered" evidence="2">
    <location>
        <begin position="672"/>
        <end position="738"/>
    </location>
</feature>
<feature type="domain" description="CFAP74 fourth Ig-like" evidence="6">
    <location>
        <begin position="941"/>
        <end position="1035"/>
    </location>
</feature>
<organism evidence="7 10">
    <name type="scientific">Betta splendens</name>
    <name type="common">Siamese fighting fish</name>
    <dbReference type="NCBI Taxonomy" id="158456"/>
    <lineage>
        <taxon>Eukaryota</taxon>
        <taxon>Metazoa</taxon>
        <taxon>Chordata</taxon>
        <taxon>Craniata</taxon>
        <taxon>Vertebrata</taxon>
        <taxon>Euteleostomi</taxon>
        <taxon>Actinopterygii</taxon>
        <taxon>Neopterygii</taxon>
        <taxon>Teleostei</taxon>
        <taxon>Neoteleostei</taxon>
        <taxon>Acanthomorphata</taxon>
        <taxon>Anabantaria</taxon>
        <taxon>Anabantiformes</taxon>
        <taxon>Anabantoidei</taxon>
        <taxon>Osphronemidae</taxon>
        <taxon>Betta</taxon>
    </lineage>
</organism>
<feature type="compositionally biased region" description="Basic and acidic residues" evidence="2">
    <location>
        <begin position="1146"/>
        <end position="1155"/>
    </location>
</feature>
<dbReference type="Pfam" id="PF24770">
    <property type="entry name" value="Ig-CFAP74_2"/>
    <property type="match status" value="1"/>
</dbReference>
<evidence type="ECO:0000313" key="10">
    <source>
        <dbReference type="RefSeq" id="XP_029010865.1"/>
    </source>
</evidence>
<feature type="coiled-coil region" evidence="1">
    <location>
        <begin position="264"/>
        <end position="368"/>
    </location>
</feature>
<reference evidence="8 9" key="1">
    <citation type="submission" date="2025-04" db="UniProtKB">
        <authorList>
            <consortium name="RefSeq"/>
        </authorList>
    </citation>
    <scope>IDENTIFICATION</scope>
</reference>
<dbReference type="GeneID" id="114858176"/>
<protein>
    <submittedName>
        <fullName evidence="8 9">Cilia- and flagella-associated protein 74 isoform X1</fullName>
    </submittedName>
</protein>
<gene>
    <name evidence="8 9 10 11" type="primary">cfap74</name>
</gene>
<dbReference type="InterPro" id="IPR013783">
    <property type="entry name" value="Ig-like_fold"/>
</dbReference>
<feature type="compositionally biased region" description="Basic and acidic residues" evidence="2">
    <location>
        <begin position="243"/>
        <end position="254"/>
    </location>
</feature>
<dbReference type="InterPro" id="IPR056307">
    <property type="entry name" value="Ig-CFAP74_3rd"/>
</dbReference>